<dbReference type="InterPro" id="IPR029063">
    <property type="entry name" value="SAM-dependent_MTases_sf"/>
</dbReference>
<sequence length="196" mass="21406">MSSTLRSQPGKPRGFVGQILGQIIAWYDRLDEAWTVEQLQIADAQKVLEIGFGPGQALGLFAAANPLATLTGIDHSETMSRTALRRNRAAVAAGRVRVLCGTVESLPFADRSFDQAFSVNSVYFWPSPVDAFRELLRVLKPSGYLAVTVRDRQRSSYASFGAENLTALLTAAGFSSVEVRHNGVRWHPLICVIAVK</sequence>
<dbReference type="GO" id="GO:0003838">
    <property type="term" value="F:sterol 24-C-methyltransferase activity"/>
    <property type="evidence" value="ECO:0007669"/>
    <property type="project" value="TreeGrafter"/>
</dbReference>
<dbReference type="SUPFAM" id="SSF53335">
    <property type="entry name" value="S-adenosyl-L-methionine-dependent methyltransferases"/>
    <property type="match status" value="1"/>
</dbReference>
<dbReference type="PANTHER" id="PTHR44068">
    <property type="entry name" value="ZGC:194242"/>
    <property type="match status" value="1"/>
</dbReference>
<dbReference type="RefSeq" id="WP_066102197.1">
    <property type="nucleotide sequence ID" value="NZ_CP016027.1"/>
</dbReference>
<feature type="domain" description="Methyltransferase type 11" evidence="2">
    <location>
        <begin position="48"/>
        <end position="146"/>
    </location>
</feature>
<reference evidence="3 4" key="1">
    <citation type="submission" date="2016-06" db="EMBL/GenBank/DDBJ databases">
        <title>Insight into the functional genes involving in sulfur oxidation in Pearl River water.</title>
        <authorList>
            <person name="Luo J."/>
            <person name="Tan X."/>
            <person name="Lin W."/>
        </authorList>
    </citation>
    <scope>NUCLEOTIDE SEQUENCE [LARGE SCALE GENOMIC DNA]</scope>
    <source>
        <strain evidence="3 4">LS2</strain>
    </source>
</reference>
<dbReference type="AlphaFoldDB" id="A0A191ZJR1"/>
<dbReference type="CDD" id="cd02440">
    <property type="entry name" value="AdoMet_MTases"/>
    <property type="match status" value="1"/>
</dbReference>
<dbReference type="STRING" id="1860122.A9404_12425"/>
<evidence type="ECO:0000313" key="3">
    <source>
        <dbReference type="EMBL" id="ANJ68073.1"/>
    </source>
</evidence>
<evidence type="ECO:0000313" key="4">
    <source>
        <dbReference type="Proteomes" id="UP000078596"/>
    </source>
</evidence>
<keyword evidence="4" id="KW-1185">Reference proteome</keyword>
<organism evidence="3 4">
    <name type="scientific">Halothiobacillus diazotrophicus</name>
    <dbReference type="NCBI Taxonomy" id="1860122"/>
    <lineage>
        <taxon>Bacteria</taxon>
        <taxon>Pseudomonadati</taxon>
        <taxon>Pseudomonadota</taxon>
        <taxon>Gammaproteobacteria</taxon>
        <taxon>Chromatiales</taxon>
        <taxon>Halothiobacillaceae</taxon>
        <taxon>Halothiobacillus</taxon>
    </lineage>
</organism>
<protein>
    <recommendedName>
        <fullName evidence="2">Methyltransferase type 11 domain-containing protein</fullName>
    </recommendedName>
</protein>
<dbReference type="InterPro" id="IPR013216">
    <property type="entry name" value="Methyltransf_11"/>
</dbReference>
<name>A0A191ZJR1_9GAMM</name>
<evidence type="ECO:0000256" key="1">
    <source>
        <dbReference type="ARBA" id="ARBA00022679"/>
    </source>
</evidence>
<dbReference type="KEGG" id="haz:A9404_12425"/>
<dbReference type="InterPro" id="IPR050447">
    <property type="entry name" value="Erg6_SMT_methyltransf"/>
</dbReference>
<gene>
    <name evidence="3" type="ORF">A9404_12425</name>
</gene>
<dbReference type="Pfam" id="PF08241">
    <property type="entry name" value="Methyltransf_11"/>
    <property type="match status" value="1"/>
</dbReference>
<proteinExistence type="predicted"/>
<dbReference type="GO" id="GO:0016126">
    <property type="term" value="P:sterol biosynthetic process"/>
    <property type="evidence" value="ECO:0007669"/>
    <property type="project" value="TreeGrafter"/>
</dbReference>
<evidence type="ECO:0000259" key="2">
    <source>
        <dbReference type="Pfam" id="PF08241"/>
    </source>
</evidence>
<dbReference type="Gene3D" id="3.40.50.150">
    <property type="entry name" value="Vaccinia Virus protein VP39"/>
    <property type="match status" value="1"/>
</dbReference>
<accession>A0A191ZJR1</accession>
<dbReference type="PANTHER" id="PTHR44068:SF1">
    <property type="entry name" value="HYPOTHETICAL LOC100005854"/>
    <property type="match status" value="1"/>
</dbReference>
<keyword evidence="1" id="KW-0808">Transferase</keyword>
<dbReference type="EMBL" id="CP016027">
    <property type="protein sequence ID" value="ANJ68073.1"/>
    <property type="molecule type" value="Genomic_DNA"/>
</dbReference>
<dbReference type="Proteomes" id="UP000078596">
    <property type="component" value="Chromosome"/>
</dbReference>